<gene>
    <name evidence="1" type="ORF">GCM10022223_38510</name>
</gene>
<evidence type="ECO:0008006" key="3">
    <source>
        <dbReference type="Google" id="ProtNLM"/>
    </source>
</evidence>
<proteinExistence type="predicted"/>
<name>A0ABP6ZRN8_9ACTN</name>
<sequence>MTSTLSPTLGGTKHADTQLYVTATHKVRSTSGKPPFAWVPYGVQHAWPAGSRKTLCGEWTSGWTVFWERSFSATPHDACPACVEASLPEASRRRLDPALRRTA</sequence>
<keyword evidence="2" id="KW-1185">Reference proteome</keyword>
<dbReference type="Proteomes" id="UP001501074">
    <property type="component" value="Unassembled WGS sequence"/>
</dbReference>
<evidence type="ECO:0000313" key="2">
    <source>
        <dbReference type="Proteomes" id="UP001501074"/>
    </source>
</evidence>
<comment type="caution">
    <text evidence="1">The sequence shown here is derived from an EMBL/GenBank/DDBJ whole genome shotgun (WGS) entry which is preliminary data.</text>
</comment>
<accession>A0ABP6ZRN8</accession>
<organism evidence="1 2">
    <name type="scientific">Kineosporia mesophila</name>
    <dbReference type="NCBI Taxonomy" id="566012"/>
    <lineage>
        <taxon>Bacteria</taxon>
        <taxon>Bacillati</taxon>
        <taxon>Actinomycetota</taxon>
        <taxon>Actinomycetes</taxon>
        <taxon>Kineosporiales</taxon>
        <taxon>Kineosporiaceae</taxon>
        <taxon>Kineosporia</taxon>
    </lineage>
</organism>
<reference evidence="2" key="1">
    <citation type="journal article" date="2019" name="Int. J. Syst. Evol. Microbiol.">
        <title>The Global Catalogue of Microorganisms (GCM) 10K type strain sequencing project: providing services to taxonomists for standard genome sequencing and annotation.</title>
        <authorList>
            <consortium name="The Broad Institute Genomics Platform"/>
            <consortium name="The Broad Institute Genome Sequencing Center for Infectious Disease"/>
            <person name="Wu L."/>
            <person name="Ma J."/>
        </authorList>
    </citation>
    <scope>NUCLEOTIDE SEQUENCE [LARGE SCALE GENOMIC DNA]</scope>
    <source>
        <strain evidence="2">JCM 16902</strain>
    </source>
</reference>
<protein>
    <recommendedName>
        <fullName evidence="3">Zinc-ribbon domain-containing protein</fullName>
    </recommendedName>
</protein>
<dbReference type="EMBL" id="BAAAZO010000006">
    <property type="protein sequence ID" value="GAA3618084.1"/>
    <property type="molecule type" value="Genomic_DNA"/>
</dbReference>
<evidence type="ECO:0000313" key="1">
    <source>
        <dbReference type="EMBL" id="GAA3618084.1"/>
    </source>
</evidence>
<dbReference type="RefSeq" id="WP_231480760.1">
    <property type="nucleotide sequence ID" value="NZ_BAAAZO010000006.1"/>
</dbReference>